<dbReference type="InterPro" id="IPR036291">
    <property type="entry name" value="NAD(P)-bd_dom_sf"/>
</dbReference>
<dbReference type="PANTHER" id="PTHR43000">
    <property type="entry name" value="DTDP-D-GLUCOSE 4,6-DEHYDRATASE-RELATED"/>
    <property type="match status" value="1"/>
</dbReference>
<dbReference type="EMBL" id="JACQMJ010000008">
    <property type="protein sequence ID" value="MBI4132313.1"/>
    <property type="molecule type" value="Genomic_DNA"/>
</dbReference>
<evidence type="ECO:0000313" key="3">
    <source>
        <dbReference type="EMBL" id="MBI4132313.1"/>
    </source>
</evidence>
<evidence type="ECO:0000313" key="4">
    <source>
        <dbReference type="Proteomes" id="UP000704960"/>
    </source>
</evidence>
<accession>A0A933DTV3</accession>
<evidence type="ECO:0000256" key="1">
    <source>
        <dbReference type="ARBA" id="ARBA00007637"/>
    </source>
</evidence>
<dbReference type="InterPro" id="IPR001509">
    <property type="entry name" value="Epimerase_deHydtase"/>
</dbReference>
<dbReference type="AlphaFoldDB" id="A0A933DTV3"/>
<sequence length="296" mass="32983">MKTKKRVLVTGASGFIASHVVPALLAAGYKVTGIDKLARTLARHKNFRFIKKDIAALTSLAGYDYVIHLAFATNIPKSILDPVGTTYNNIDLGVKVLELAKQAGVKKVIYPSTASLYGAQPTPWRESLPAFPGEPYSLQKYAMERFCRYYADNGLPTVVFRLFQVFGENQRQDTALAKFFRCRKEGRPIPITRTTAQAGFKSARRDWIYAGDIAKAFLAALKSDQAATGEIINIGTGRTYTIREIAELISDKIEFIPKRGFESDKHLADITKAKKLLGWSPKTDVKAWLKKYVKTI</sequence>
<comment type="similarity">
    <text evidence="1">Belongs to the NAD(P)-dependent epimerase/dehydratase family.</text>
</comment>
<dbReference type="Gene3D" id="3.40.50.720">
    <property type="entry name" value="NAD(P)-binding Rossmann-like Domain"/>
    <property type="match status" value="1"/>
</dbReference>
<reference evidence="3" key="1">
    <citation type="submission" date="2020-07" db="EMBL/GenBank/DDBJ databases">
        <title>Huge and variable diversity of episymbiotic CPR bacteria and DPANN archaea in groundwater ecosystems.</title>
        <authorList>
            <person name="He C.Y."/>
            <person name="Keren R."/>
            <person name="Whittaker M."/>
            <person name="Farag I.F."/>
            <person name="Doudna J."/>
            <person name="Cate J.H.D."/>
            <person name="Banfield J.F."/>
        </authorList>
    </citation>
    <scope>NUCLEOTIDE SEQUENCE</scope>
    <source>
        <strain evidence="3">NC_groundwater_1226_Ag_S-0.1um_59_124</strain>
    </source>
</reference>
<evidence type="ECO:0000259" key="2">
    <source>
        <dbReference type="Pfam" id="PF01370"/>
    </source>
</evidence>
<proteinExistence type="inferred from homology"/>
<comment type="caution">
    <text evidence="3">The sequence shown here is derived from an EMBL/GenBank/DDBJ whole genome shotgun (WGS) entry which is preliminary data.</text>
</comment>
<name>A0A933DTV3_9BACT</name>
<dbReference type="Proteomes" id="UP000704960">
    <property type="component" value="Unassembled WGS sequence"/>
</dbReference>
<feature type="domain" description="NAD-dependent epimerase/dehydratase" evidence="2">
    <location>
        <begin position="7"/>
        <end position="235"/>
    </location>
</feature>
<protein>
    <submittedName>
        <fullName evidence="3">NAD-dependent epimerase/dehydratase family protein</fullName>
    </submittedName>
</protein>
<dbReference type="SUPFAM" id="SSF51735">
    <property type="entry name" value="NAD(P)-binding Rossmann-fold domains"/>
    <property type="match status" value="1"/>
</dbReference>
<organism evidence="3 4">
    <name type="scientific">Candidatus Sungiibacteriota bacterium</name>
    <dbReference type="NCBI Taxonomy" id="2750080"/>
    <lineage>
        <taxon>Bacteria</taxon>
        <taxon>Candidatus Sungiibacteriota</taxon>
    </lineage>
</organism>
<dbReference type="Pfam" id="PF01370">
    <property type="entry name" value="Epimerase"/>
    <property type="match status" value="1"/>
</dbReference>
<gene>
    <name evidence="3" type="ORF">HY474_01640</name>
</gene>